<comment type="caution">
    <text evidence="20">The sequence shown here is derived from an EMBL/GenBank/DDBJ whole genome shotgun (WGS) entry which is preliminary data.</text>
</comment>
<feature type="domain" description="AAA" evidence="19">
    <location>
        <begin position="575"/>
        <end position="698"/>
    </location>
</feature>
<dbReference type="InterPro" id="IPR003856">
    <property type="entry name" value="LPS_length_determ_N"/>
</dbReference>
<evidence type="ECO:0000313" key="21">
    <source>
        <dbReference type="Proteomes" id="UP000536179"/>
    </source>
</evidence>
<dbReference type="PANTHER" id="PTHR32309">
    <property type="entry name" value="TYROSINE-PROTEIN KINASE"/>
    <property type="match status" value="1"/>
</dbReference>
<dbReference type="PANTHER" id="PTHR32309:SF13">
    <property type="entry name" value="FERRIC ENTEROBACTIN TRANSPORT PROTEIN FEPE"/>
    <property type="match status" value="1"/>
</dbReference>
<dbReference type="RefSeq" id="WP_184306556.1">
    <property type="nucleotide sequence ID" value="NZ_JACHXU010000015.1"/>
</dbReference>
<evidence type="ECO:0000259" key="19">
    <source>
        <dbReference type="Pfam" id="PF13614"/>
    </source>
</evidence>
<dbReference type="EMBL" id="JACHXU010000015">
    <property type="protein sequence ID" value="MBB3208344.1"/>
    <property type="molecule type" value="Genomic_DNA"/>
</dbReference>
<evidence type="ECO:0000256" key="11">
    <source>
        <dbReference type="ARBA" id="ARBA00022840"/>
    </source>
</evidence>
<dbReference type="InterPro" id="IPR027417">
    <property type="entry name" value="P-loop_NTPase"/>
</dbReference>
<dbReference type="GO" id="GO:0042802">
    <property type="term" value="F:identical protein binding"/>
    <property type="evidence" value="ECO:0007669"/>
    <property type="project" value="UniProtKB-ARBA"/>
</dbReference>
<gene>
    <name evidence="20" type="ORF">FHS27_004172</name>
</gene>
<dbReference type="AlphaFoldDB" id="A0A7W5H7D9"/>
<feature type="coiled-coil region" evidence="16">
    <location>
        <begin position="409"/>
        <end position="436"/>
    </location>
</feature>
<keyword evidence="5" id="KW-1003">Cell membrane</keyword>
<sequence>MNDTAALAPAQANQETDLLDLLGILRRRKGLIALGLFLGVAAAALYYFLTPPTFRAEMEILVGQKSGDLVKGASSGSSVEGVDTEEDVLSTHIQLMTSRRIVAAAIKEHQLDKISSVVEAVNKSDSVTPLVYILDNLDVTKGGDGVARDAHTLKATYDDPSPMDCATILRAIFDEYSTYLKQHFEGTSTQAVDLLTQLANETGRDVREAEKQLADQLANSAIMWDGEKTRNIHKERLDKIEEDLHDLTETEAETASRLAVITSFLSNNAPNTVSDFDRLALLSEKEVNRLKLMYEVTRGDVASEAFQAEQPIRQATAQAEYDEYLSLVMKEKKLREKFSDGHPQIVSLREQIAMMRKFIDDNSAKITASDTRERMQPAEMLQTYVGLLRNDLAGLVQQREVLQRRSDVELAKAKELEQVEMQAESLRREMLRRQEVFEDTQDTLKELNFVRDYAGFSTDVIGDAEPQERPSWPKPIIVLALGLFAGGLLGFGMALLSDLMDTTFVDPDDVQRTLGAPVLAHVPRFEPIKRKRKDAPFAIDSSVRVHHQPRTPAAEVFRVLRTGLLVEARKNGHQVIQVTSPLPGDGKSTTSVNLAMAFAQTGKRTLIVDADLRKPRVARLLHLDGELGFAEALMDQCDPVDVVQTTVNENLFAVGAGSIPPNPSELLQSDRFSQLLNVWRDKFDFIIVDTPPVLAVSDAAVVSEEMDNVLLAVRIIKNGRKAAVRAADILRRSGSEVGAIIVNGYQTKDKSYGYSGGYDADAYGYGYGESHKAYYGDNVNTLQSV</sequence>
<evidence type="ECO:0000259" key="18">
    <source>
        <dbReference type="Pfam" id="PF02706"/>
    </source>
</evidence>
<dbReference type="FunFam" id="3.40.50.300:FF:000527">
    <property type="entry name" value="Tyrosine-protein kinase etk"/>
    <property type="match status" value="1"/>
</dbReference>
<protein>
    <recommendedName>
        <fullName evidence="4">non-specific protein-tyrosine kinase</fullName>
        <ecNumber evidence="4">2.7.10.2</ecNumber>
    </recommendedName>
</protein>
<evidence type="ECO:0000256" key="5">
    <source>
        <dbReference type="ARBA" id="ARBA00022475"/>
    </source>
</evidence>
<evidence type="ECO:0000256" key="15">
    <source>
        <dbReference type="ARBA" id="ARBA00051245"/>
    </source>
</evidence>
<keyword evidence="8 17" id="KW-0812">Transmembrane</keyword>
<keyword evidence="21" id="KW-1185">Reference proteome</keyword>
<comment type="catalytic activity">
    <reaction evidence="15">
        <text>L-tyrosyl-[protein] + ATP = O-phospho-L-tyrosyl-[protein] + ADP + H(+)</text>
        <dbReference type="Rhea" id="RHEA:10596"/>
        <dbReference type="Rhea" id="RHEA-COMP:10136"/>
        <dbReference type="Rhea" id="RHEA-COMP:20101"/>
        <dbReference type="ChEBI" id="CHEBI:15378"/>
        <dbReference type="ChEBI" id="CHEBI:30616"/>
        <dbReference type="ChEBI" id="CHEBI:46858"/>
        <dbReference type="ChEBI" id="CHEBI:61978"/>
        <dbReference type="ChEBI" id="CHEBI:456216"/>
        <dbReference type="EC" id="2.7.10.2"/>
    </reaction>
</comment>
<evidence type="ECO:0000256" key="14">
    <source>
        <dbReference type="ARBA" id="ARBA00023137"/>
    </source>
</evidence>
<keyword evidence="10" id="KW-0418">Kinase</keyword>
<evidence type="ECO:0000256" key="10">
    <source>
        <dbReference type="ARBA" id="ARBA00022777"/>
    </source>
</evidence>
<keyword evidence="16" id="KW-0175">Coiled coil</keyword>
<dbReference type="Pfam" id="PF02706">
    <property type="entry name" value="Wzz"/>
    <property type="match status" value="1"/>
</dbReference>
<dbReference type="Pfam" id="PF13614">
    <property type="entry name" value="AAA_31"/>
    <property type="match status" value="1"/>
</dbReference>
<accession>A0A7W5H7D9</accession>
<evidence type="ECO:0000256" key="6">
    <source>
        <dbReference type="ARBA" id="ARBA00022519"/>
    </source>
</evidence>
<name>A0A7W5H7D9_9BACT</name>
<dbReference type="NCBIfam" id="TIGR01007">
    <property type="entry name" value="eps_fam"/>
    <property type="match status" value="1"/>
</dbReference>
<keyword evidence="12 17" id="KW-1133">Transmembrane helix</keyword>
<keyword evidence="11" id="KW-0067">ATP-binding</keyword>
<evidence type="ECO:0000256" key="16">
    <source>
        <dbReference type="SAM" id="Coils"/>
    </source>
</evidence>
<dbReference type="SUPFAM" id="SSF52540">
    <property type="entry name" value="P-loop containing nucleoside triphosphate hydrolases"/>
    <property type="match status" value="1"/>
</dbReference>
<dbReference type="GO" id="GO:0005886">
    <property type="term" value="C:plasma membrane"/>
    <property type="evidence" value="ECO:0007669"/>
    <property type="project" value="UniProtKB-SubCell"/>
</dbReference>
<evidence type="ECO:0000256" key="9">
    <source>
        <dbReference type="ARBA" id="ARBA00022741"/>
    </source>
</evidence>
<keyword evidence="9" id="KW-0547">Nucleotide-binding</keyword>
<keyword evidence="13 17" id="KW-0472">Membrane</keyword>
<comment type="subcellular location">
    <subcellularLocation>
        <location evidence="1">Cell inner membrane</location>
        <topology evidence="1">Multi-pass membrane protein</topology>
    </subcellularLocation>
</comment>
<keyword evidence="14" id="KW-0829">Tyrosine-protein kinase</keyword>
<evidence type="ECO:0000313" key="20">
    <source>
        <dbReference type="EMBL" id="MBB3208344.1"/>
    </source>
</evidence>
<dbReference type="InterPro" id="IPR005702">
    <property type="entry name" value="Wzc-like_C"/>
</dbReference>
<dbReference type="Gene3D" id="3.40.50.300">
    <property type="entry name" value="P-loop containing nucleotide triphosphate hydrolases"/>
    <property type="match status" value="1"/>
</dbReference>
<organism evidence="20 21">
    <name type="scientific">Aporhodopirellula rubra</name>
    <dbReference type="NCBI Taxonomy" id="980271"/>
    <lineage>
        <taxon>Bacteria</taxon>
        <taxon>Pseudomonadati</taxon>
        <taxon>Planctomycetota</taxon>
        <taxon>Planctomycetia</taxon>
        <taxon>Pirellulales</taxon>
        <taxon>Pirellulaceae</taxon>
        <taxon>Aporhodopirellula</taxon>
    </lineage>
</organism>
<evidence type="ECO:0000256" key="3">
    <source>
        <dbReference type="ARBA" id="ARBA00008883"/>
    </source>
</evidence>
<dbReference type="InterPro" id="IPR025669">
    <property type="entry name" value="AAA_dom"/>
</dbReference>
<feature type="coiled-coil region" evidence="16">
    <location>
        <begin position="192"/>
        <end position="257"/>
    </location>
</feature>
<evidence type="ECO:0000256" key="17">
    <source>
        <dbReference type="SAM" id="Phobius"/>
    </source>
</evidence>
<keyword evidence="7" id="KW-0808">Transferase</keyword>
<dbReference type="GO" id="GO:0005524">
    <property type="term" value="F:ATP binding"/>
    <property type="evidence" value="ECO:0007669"/>
    <property type="project" value="UniProtKB-KW"/>
</dbReference>
<dbReference type="GO" id="GO:0004715">
    <property type="term" value="F:non-membrane spanning protein tyrosine kinase activity"/>
    <property type="evidence" value="ECO:0007669"/>
    <property type="project" value="UniProtKB-EC"/>
</dbReference>
<dbReference type="CDD" id="cd05387">
    <property type="entry name" value="BY-kinase"/>
    <property type="match status" value="1"/>
</dbReference>
<proteinExistence type="inferred from homology"/>
<evidence type="ECO:0000256" key="8">
    <source>
        <dbReference type="ARBA" id="ARBA00022692"/>
    </source>
</evidence>
<keyword evidence="6" id="KW-0997">Cell inner membrane</keyword>
<reference evidence="20 21" key="1">
    <citation type="submission" date="2020-08" db="EMBL/GenBank/DDBJ databases">
        <title>Genomic Encyclopedia of Type Strains, Phase III (KMG-III): the genomes of soil and plant-associated and newly described type strains.</title>
        <authorList>
            <person name="Whitman W."/>
        </authorList>
    </citation>
    <scope>NUCLEOTIDE SEQUENCE [LARGE SCALE GENOMIC DNA]</scope>
    <source>
        <strain evidence="20 21">CECT 8075</strain>
    </source>
</reference>
<evidence type="ECO:0000256" key="2">
    <source>
        <dbReference type="ARBA" id="ARBA00007316"/>
    </source>
</evidence>
<evidence type="ECO:0000256" key="13">
    <source>
        <dbReference type="ARBA" id="ARBA00023136"/>
    </source>
</evidence>
<feature type="transmembrane region" description="Helical" evidence="17">
    <location>
        <begin position="31"/>
        <end position="49"/>
    </location>
</feature>
<dbReference type="EC" id="2.7.10.2" evidence="4"/>
<evidence type="ECO:0000256" key="4">
    <source>
        <dbReference type="ARBA" id="ARBA00011903"/>
    </source>
</evidence>
<comment type="similarity">
    <text evidence="3">Belongs to the etk/wzc family.</text>
</comment>
<evidence type="ECO:0000256" key="1">
    <source>
        <dbReference type="ARBA" id="ARBA00004429"/>
    </source>
</evidence>
<feature type="domain" description="Polysaccharide chain length determinant N-terminal" evidence="18">
    <location>
        <begin position="15"/>
        <end position="108"/>
    </location>
</feature>
<dbReference type="Proteomes" id="UP000536179">
    <property type="component" value="Unassembled WGS sequence"/>
</dbReference>
<evidence type="ECO:0000256" key="7">
    <source>
        <dbReference type="ARBA" id="ARBA00022679"/>
    </source>
</evidence>
<comment type="similarity">
    <text evidence="2">Belongs to the CpsD/CapB family.</text>
</comment>
<evidence type="ECO:0000256" key="12">
    <source>
        <dbReference type="ARBA" id="ARBA00022989"/>
    </source>
</evidence>
<dbReference type="InterPro" id="IPR050445">
    <property type="entry name" value="Bact_polysacc_biosynth/exp"/>
</dbReference>